<evidence type="ECO:0000256" key="1">
    <source>
        <dbReference type="ARBA" id="ARBA00007613"/>
    </source>
</evidence>
<dbReference type="Gene3D" id="2.20.200.10">
    <property type="entry name" value="Outer membrane efflux proteins (OEP)"/>
    <property type="match status" value="1"/>
</dbReference>
<dbReference type="AlphaFoldDB" id="A0A4Q1HLT2"/>
<dbReference type="SUPFAM" id="SSF56954">
    <property type="entry name" value="Outer membrane efflux proteins (OEP)"/>
    <property type="match status" value="1"/>
</dbReference>
<comment type="caution">
    <text evidence="4">The sequence shown here is derived from an EMBL/GenBank/DDBJ whole genome shotgun (WGS) entry which is preliminary data.</text>
</comment>
<comment type="subcellular location">
    <subcellularLocation>
        <location evidence="2">Cell membrane</location>
        <topology evidence="2">Lipid-anchor</topology>
    </subcellularLocation>
</comment>
<reference evidence="4 5" key="1">
    <citation type="journal article" date="2017" name="Int. J. Syst. Evol. Microbiol.">
        <title>Achromobacter aloeverae sp. nov., isolated from the root of Aloe vera (L.) Burm.f.</title>
        <authorList>
            <person name="Kuncharoen N."/>
            <person name="Muramatsu Y."/>
            <person name="Shibata C."/>
            <person name="Kamakura Y."/>
            <person name="Nakagawa Y."/>
            <person name="Tanasupawat S."/>
        </authorList>
    </citation>
    <scope>NUCLEOTIDE SEQUENCE [LARGE SCALE GENOMIC DNA]</scope>
    <source>
        <strain evidence="4 5">AVA-1</strain>
    </source>
</reference>
<name>A0A4Q1HLT2_9BURK</name>
<dbReference type="Proteomes" id="UP000290849">
    <property type="component" value="Unassembled WGS sequence"/>
</dbReference>
<keyword evidence="2" id="KW-0564">Palmitate</keyword>
<protein>
    <submittedName>
        <fullName evidence="4">RND transporter</fullName>
    </submittedName>
</protein>
<dbReference type="OrthoDB" id="9770517at2"/>
<keyword evidence="5" id="KW-1185">Reference proteome</keyword>
<dbReference type="GO" id="GO:0005886">
    <property type="term" value="C:plasma membrane"/>
    <property type="evidence" value="ECO:0007669"/>
    <property type="project" value="UniProtKB-SubCell"/>
</dbReference>
<evidence type="ECO:0000256" key="3">
    <source>
        <dbReference type="SAM" id="MobiDB-lite"/>
    </source>
</evidence>
<feature type="region of interest" description="Disordered" evidence="3">
    <location>
        <begin position="467"/>
        <end position="493"/>
    </location>
</feature>
<dbReference type="GO" id="GO:0015562">
    <property type="term" value="F:efflux transmembrane transporter activity"/>
    <property type="evidence" value="ECO:0007669"/>
    <property type="project" value="InterPro"/>
</dbReference>
<dbReference type="InterPro" id="IPR010131">
    <property type="entry name" value="MdtP/NodT-like"/>
</dbReference>
<dbReference type="PANTHER" id="PTHR30203">
    <property type="entry name" value="OUTER MEMBRANE CATION EFFLUX PROTEIN"/>
    <property type="match status" value="1"/>
</dbReference>
<keyword evidence="2" id="KW-0449">Lipoprotein</keyword>
<keyword evidence="2" id="KW-0812">Transmembrane</keyword>
<proteinExistence type="inferred from homology"/>
<dbReference type="PANTHER" id="PTHR30203:SF21">
    <property type="entry name" value="OUTER MEMBRANE COMPONENT OF MULTIDRUG EFFLUX PUMP-RELATED"/>
    <property type="match status" value="1"/>
</dbReference>
<dbReference type="Pfam" id="PF02321">
    <property type="entry name" value="OEP"/>
    <property type="match status" value="2"/>
</dbReference>
<keyword evidence="2" id="KW-0472">Membrane</keyword>
<keyword evidence="2" id="KW-1134">Transmembrane beta strand</keyword>
<evidence type="ECO:0000256" key="2">
    <source>
        <dbReference type="RuleBase" id="RU362097"/>
    </source>
</evidence>
<dbReference type="InterPro" id="IPR003423">
    <property type="entry name" value="OMP_efflux"/>
</dbReference>
<evidence type="ECO:0000313" key="4">
    <source>
        <dbReference type="EMBL" id="RXN91318.1"/>
    </source>
</evidence>
<gene>
    <name evidence="4" type="ORF">C7R54_09115</name>
</gene>
<comment type="similarity">
    <text evidence="1 2">Belongs to the outer membrane factor (OMF) (TC 1.B.17) family.</text>
</comment>
<sequence length="493" mass="52068">MLLVAAALAGCTTVGPDYKVPADAAVHRPEASAPFSGADNAAYAQAAVPGKWWRLYDDPQLDALITKALDANTDLRVAAANMDRAAAVTRQAQAATQPSFNVNAQPWFGHPSGFQELAPGYDPPSEWFYSMGAGVSYTVDLVGQIRRAIEAANADQASVQAAYDAMRANVAAQTALAYATACTAGMQLASAQHSVDVQSESVKVNEKLQNLGRGTALDVTRARGQLEQLRAALPPLEARRRVALYRLATLTGETPNQFPQQLAQCKTPPELKQPIPVGDGAALLRRRPDIREAERALAGATARIGVATGDLYPKITLGLSADSGSFLDRFGGKGSFGYSIGPLISWTIPNTGAVQARIAEAEASTKAAYARFDATVLNALRETESALTVYARELDRDDALKAARDQSAEAAGQARKLYQYGKTDYLTVLDAERTLANNESALAASQAEVVEDQIKLFLALGGGWEQEAADKPAQGPDAGQASGGPVSLPVNVK</sequence>
<organism evidence="4 5">
    <name type="scientific">Achromobacter aloeverae</name>
    <dbReference type="NCBI Taxonomy" id="1750518"/>
    <lineage>
        <taxon>Bacteria</taxon>
        <taxon>Pseudomonadati</taxon>
        <taxon>Pseudomonadota</taxon>
        <taxon>Betaproteobacteria</taxon>
        <taxon>Burkholderiales</taxon>
        <taxon>Alcaligenaceae</taxon>
        <taxon>Achromobacter</taxon>
    </lineage>
</organism>
<dbReference type="Gene3D" id="1.20.1600.10">
    <property type="entry name" value="Outer membrane efflux proteins (OEP)"/>
    <property type="match status" value="1"/>
</dbReference>
<evidence type="ECO:0000313" key="5">
    <source>
        <dbReference type="Proteomes" id="UP000290849"/>
    </source>
</evidence>
<accession>A0A4Q1HLT2</accession>
<dbReference type="EMBL" id="PYAL01000002">
    <property type="protein sequence ID" value="RXN91318.1"/>
    <property type="molecule type" value="Genomic_DNA"/>
</dbReference>
<dbReference type="NCBIfam" id="TIGR01845">
    <property type="entry name" value="outer_NodT"/>
    <property type="match status" value="1"/>
</dbReference>